<comment type="caution">
    <text evidence="1">The sequence shown here is derived from an EMBL/GenBank/DDBJ whole genome shotgun (WGS) entry which is preliminary data.</text>
</comment>
<gene>
    <name evidence="1" type="ORF">FNH09_43565</name>
</gene>
<dbReference type="AlphaFoldDB" id="A0A5N8VSB8"/>
<sequence>MTVRLDEAAVAYEVRTAHIHTDPVSLTDVVTVPDALPDTHTTPAASPATYRTPVAALLERAQHRMTVGGWCSGALTDASGATCMMGAIRAEAGGSHNLEADALAVLRDALNRRFGGDISVPDFNDAHGSGRVPARMLGEAASLADARQL</sequence>
<name>A0A5N8VSB8_9ACTN</name>
<accession>A0A5N8VSB8</accession>
<protein>
    <submittedName>
        <fullName evidence="1">Uncharacterized protein</fullName>
    </submittedName>
</protein>
<reference evidence="1 2" key="1">
    <citation type="submission" date="2019-07" db="EMBL/GenBank/DDBJ databases">
        <title>New species of Amycolatopsis and Streptomyces.</title>
        <authorList>
            <person name="Duangmal K."/>
            <person name="Teo W.F.A."/>
            <person name="Lipun K."/>
        </authorList>
    </citation>
    <scope>NUCLEOTIDE SEQUENCE [LARGE SCALE GENOMIC DNA]</scope>
    <source>
        <strain evidence="1 2">NBRC 109810</strain>
    </source>
</reference>
<dbReference type="Pfam" id="PF19698">
    <property type="entry name" value="DUF6197"/>
    <property type="match status" value="1"/>
</dbReference>
<organism evidence="1 2">
    <name type="scientific">Streptomyces adustus</name>
    <dbReference type="NCBI Taxonomy" id="1609272"/>
    <lineage>
        <taxon>Bacteria</taxon>
        <taxon>Bacillati</taxon>
        <taxon>Actinomycetota</taxon>
        <taxon>Actinomycetes</taxon>
        <taxon>Kitasatosporales</taxon>
        <taxon>Streptomycetaceae</taxon>
        <taxon>Streptomyces</taxon>
    </lineage>
</organism>
<dbReference type="Proteomes" id="UP000325849">
    <property type="component" value="Unassembled WGS sequence"/>
</dbReference>
<dbReference type="EMBL" id="VJZD01000374">
    <property type="protein sequence ID" value="MPY37849.1"/>
    <property type="molecule type" value="Genomic_DNA"/>
</dbReference>
<evidence type="ECO:0000313" key="1">
    <source>
        <dbReference type="EMBL" id="MPY37849.1"/>
    </source>
</evidence>
<dbReference type="OrthoDB" id="4239485at2"/>
<dbReference type="InterPro" id="IPR045677">
    <property type="entry name" value="DUF6197"/>
</dbReference>
<proteinExistence type="predicted"/>
<evidence type="ECO:0000313" key="2">
    <source>
        <dbReference type="Proteomes" id="UP000325849"/>
    </source>
</evidence>
<keyword evidence="2" id="KW-1185">Reference proteome</keyword>